<accession>A0A7S3R918</accession>
<name>A0A7S3R918_DUNTE</name>
<sequence>MDRHVLRGETSEAHVLTWDRLKVPNPDSVGLEARGLTLNIRAGDESWQVELPPDVDIQGASAVLKQSGPLQLTCPKKKHNDSQEQLHQLKAEALASNKLAVIPVELEVS</sequence>
<evidence type="ECO:0000313" key="1">
    <source>
        <dbReference type="EMBL" id="CAE0506122.1"/>
    </source>
</evidence>
<reference evidence="1" key="1">
    <citation type="submission" date="2021-01" db="EMBL/GenBank/DDBJ databases">
        <authorList>
            <person name="Corre E."/>
            <person name="Pelletier E."/>
            <person name="Niang G."/>
            <person name="Scheremetjew M."/>
            <person name="Finn R."/>
            <person name="Kale V."/>
            <person name="Holt S."/>
            <person name="Cochrane G."/>
            <person name="Meng A."/>
            <person name="Brown T."/>
            <person name="Cohen L."/>
        </authorList>
    </citation>
    <scope>NUCLEOTIDE SEQUENCE</scope>
    <source>
        <strain evidence="1">CCMP1320</strain>
    </source>
</reference>
<gene>
    <name evidence="1" type="ORF">DTER00134_LOCUS21195</name>
</gene>
<proteinExistence type="predicted"/>
<organism evidence="1">
    <name type="scientific">Dunaliella tertiolecta</name>
    <name type="common">Green alga</name>
    <dbReference type="NCBI Taxonomy" id="3047"/>
    <lineage>
        <taxon>Eukaryota</taxon>
        <taxon>Viridiplantae</taxon>
        <taxon>Chlorophyta</taxon>
        <taxon>core chlorophytes</taxon>
        <taxon>Chlorophyceae</taxon>
        <taxon>CS clade</taxon>
        <taxon>Chlamydomonadales</taxon>
        <taxon>Dunaliellaceae</taxon>
        <taxon>Dunaliella</taxon>
    </lineage>
</organism>
<dbReference type="AlphaFoldDB" id="A0A7S3R918"/>
<protein>
    <recommendedName>
        <fullName evidence="2">PIH1D1/2/3 CS-like domain-containing protein</fullName>
    </recommendedName>
</protein>
<evidence type="ECO:0008006" key="2">
    <source>
        <dbReference type="Google" id="ProtNLM"/>
    </source>
</evidence>
<dbReference type="EMBL" id="HBIP01034734">
    <property type="protein sequence ID" value="CAE0506122.1"/>
    <property type="molecule type" value="Transcribed_RNA"/>
</dbReference>